<comment type="caution">
    <text evidence="1">The sequence shown here is derived from an EMBL/GenBank/DDBJ whole genome shotgun (WGS) entry which is preliminary data.</text>
</comment>
<keyword evidence="2" id="KW-1185">Reference proteome</keyword>
<evidence type="ECO:0000313" key="1">
    <source>
        <dbReference type="EMBL" id="NIH98927.1"/>
    </source>
</evidence>
<dbReference type="RefSeq" id="WP_167164635.1">
    <property type="nucleotide sequence ID" value="NZ_JAANOW010000005.1"/>
</dbReference>
<dbReference type="EMBL" id="JAANOW010000005">
    <property type="protein sequence ID" value="NIH98927.1"/>
    <property type="molecule type" value="Genomic_DNA"/>
</dbReference>
<dbReference type="AlphaFoldDB" id="A0A7X5U5X3"/>
<reference evidence="1 2" key="1">
    <citation type="submission" date="2020-03" db="EMBL/GenBank/DDBJ databases">
        <title>Sequencing the genomes of 1000 actinobacteria strains.</title>
        <authorList>
            <person name="Klenk H.-P."/>
        </authorList>
    </citation>
    <scope>NUCLEOTIDE SEQUENCE [LARGE SCALE GENOMIC DNA]</scope>
    <source>
        <strain evidence="1 2">DSM 44556</strain>
    </source>
</reference>
<organism evidence="1 2">
    <name type="scientific">Mycolicibacterium fluoranthenivorans</name>
    <dbReference type="NCBI Taxonomy" id="258505"/>
    <lineage>
        <taxon>Bacteria</taxon>
        <taxon>Bacillati</taxon>
        <taxon>Actinomycetota</taxon>
        <taxon>Actinomycetes</taxon>
        <taxon>Mycobacteriales</taxon>
        <taxon>Mycobacteriaceae</taxon>
        <taxon>Mycolicibacterium</taxon>
    </lineage>
</organism>
<protein>
    <submittedName>
        <fullName evidence="1">Uncharacterized protein</fullName>
    </submittedName>
</protein>
<name>A0A7X5U5X3_9MYCO</name>
<dbReference type="Proteomes" id="UP000547444">
    <property type="component" value="Unassembled WGS sequence"/>
</dbReference>
<accession>A0A7X5U5X3</accession>
<gene>
    <name evidence="1" type="ORF">FHU31_005951</name>
</gene>
<sequence>MPEQISTVELRQHLAWPATVPAEALAVGDAYIEEHAAVCDSIFPGLGGFLRDIWRAIRPSPSCDCPLDPYHRWNCALTPIWAQTIRDLDTNPWTVIKPWDLAMVSTGCSS</sequence>
<evidence type="ECO:0000313" key="2">
    <source>
        <dbReference type="Proteomes" id="UP000547444"/>
    </source>
</evidence>
<proteinExistence type="predicted"/>